<feature type="chain" id="PRO_5046370197" evidence="2">
    <location>
        <begin position="25"/>
        <end position="178"/>
    </location>
</feature>
<organism evidence="4 5">
    <name type="scientific">Tritonibacter scottomollicae</name>
    <name type="common">Epibacterium scottomollicae</name>
    <dbReference type="NCBI Taxonomy" id="483013"/>
    <lineage>
        <taxon>Bacteria</taxon>
        <taxon>Pseudomonadati</taxon>
        <taxon>Pseudomonadota</taxon>
        <taxon>Alphaproteobacteria</taxon>
        <taxon>Rhodobacterales</taxon>
        <taxon>Paracoccaceae</taxon>
        <taxon>Tritonibacter</taxon>
    </lineage>
</organism>
<accession>A0ABZ0HME2</accession>
<reference evidence="4 5" key="1">
    <citation type="submission" date="2023-10" db="EMBL/GenBank/DDBJ databases">
        <title>Eight complete genome sequences of bacteria isolated from laboratory stock of Giant Kelp gametophytes.</title>
        <authorList>
            <person name="Tolentino B."/>
            <person name="Nuzhdin S."/>
        </authorList>
    </citation>
    <scope>NUCLEOTIDE SEQUENCE [LARGE SCALE GENOMIC DNA]</scope>
    <source>
        <strain evidence="4 5">LC.270.F.C4</strain>
        <plasmid evidence="4 5">unnamed4</plasmid>
    </source>
</reference>
<dbReference type="Gene3D" id="1.10.101.10">
    <property type="entry name" value="PGBD-like superfamily/PGBD"/>
    <property type="match status" value="1"/>
</dbReference>
<keyword evidence="4" id="KW-0614">Plasmid</keyword>
<dbReference type="Proteomes" id="UP001302666">
    <property type="component" value="Plasmid unnamed4"/>
</dbReference>
<evidence type="ECO:0000256" key="2">
    <source>
        <dbReference type="SAM" id="SignalP"/>
    </source>
</evidence>
<dbReference type="EMBL" id="CP136707">
    <property type="protein sequence ID" value="WOI35448.1"/>
    <property type="molecule type" value="Genomic_DNA"/>
</dbReference>
<feature type="signal peptide" evidence="2">
    <location>
        <begin position="1"/>
        <end position="24"/>
    </location>
</feature>
<sequence>MKKRRYLIPTLAAAGFLPTNSADAAIAAGLSSNPFGTDSDFNQRLELEHKYTLAGHRSHSSHSSHRSHRSSSSGGYTTTRPAAPVQPRSNSTSPRTVLPSLPNARAVAPLPGNSEKFKQIAMRVQLALISYGYYNGAVDGVIGKQSKAALSRFQSDYSLKVTGTITPEVLNALGIAAQ</sequence>
<protein>
    <submittedName>
        <fullName evidence="4">His-Xaa-Ser repeat protein HxsA</fullName>
    </submittedName>
</protein>
<evidence type="ECO:0000313" key="4">
    <source>
        <dbReference type="EMBL" id="WOI35448.1"/>
    </source>
</evidence>
<evidence type="ECO:0000259" key="3">
    <source>
        <dbReference type="Pfam" id="PF01471"/>
    </source>
</evidence>
<gene>
    <name evidence="4" type="primary">hxsA</name>
    <name evidence="4" type="ORF">R1T40_22180</name>
</gene>
<proteinExistence type="predicted"/>
<feature type="compositionally biased region" description="Basic residues" evidence="1">
    <location>
        <begin position="56"/>
        <end position="69"/>
    </location>
</feature>
<dbReference type="InterPro" id="IPR036366">
    <property type="entry name" value="PGBDSf"/>
</dbReference>
<dbReference type="InterPro" id="IPR023928">
    <property type="entry name" value="HxsA-like"/>
</dbReference>
<geneLocation type="plasmid" evidence="4 5">
    <name>unnamed4</name>
</geneLocation>
<evidence type="ECO:0000313" key="5">
    <source>
        <dbReference type="Proteomes" id="UP001302666"/>
    </source>
</evidence>
<feature type="region of interest" description="Disordered" evidence="1">
    <location>
        <begin position="54"/>
        <end position="103"/>
    </location>
</feature>
<dbReference type="InterPro" id="IPR036365">
    <property type="entry name" value="PGBD-like_sf"/>
</dbReference>
<keyword evidence="2" id="KW-0732">Signal</keyword>
<dbReference type="SUPFAM" id="SSF47090">
    <property type="entry name" value="PGBD-like"/>
    <property type="match status" value="1"/>
</dbReference>
<evidence type="ECO:0000256" key="1">
    <source>
        <dbReference type="SAM" id="MobiDB-lite"/>
    </source>
</evidence>
<feature type="domain" description="Peptidoglycan binding-like" evidence="3">
    <location>
        <begin position="124"/>
        <end position="173"/>
    </location>
</feature>
<dbReference type="Pfam" id="PF01471">
    <property type="entry name" value="PG_binding_1"/>
    <property type="match status" value="1"/>
</dbReference>
<dbReference type="RefSeq" id="WP_317387120.1">
    <property type="nucleotide sequence ID" value="NZ_CP136707.1"/>
</dbReference>
<name>A0ABZ0HME2_TRISK</name>
<keyword evidence="5" id="KW-1185">Reference proteome</keyword>
<dbReference type="NCBIfam" id="TIGR03979">
    <property type="entry name" value="His_Ser_Rich"/>
    <property type="match status" value="1"/>
</dbReference>
<dbReference type="InterPro" id="IPR002477">
    <property type="entry name" value="Peptidoglycan-bd-like"/>
</dbReference>